<keyword evidence="7" id="KW-0143">Chaperone</keyword>
<dbReference type="RefSeq" id="WP_153371372.1">
    <property type="nucleotide sequence ID" value="NZ_CP045650.1"/>
</dbReference>
<dbReference type="InterPro" id="IPR046357">
    <property type="entry name" value="PPIase_dom_sf"/>
</dbReference>
<evidence type="ECO:0000256" key="9">
    <source>
        <dbReference type="ARBA" id="ARBA00040743"/>
    </source>
</evidence>
<evidence type="ECO:0000256" key="3">
    <source>
        <dbReference type="ARBA" id="ARBA00022519"/>
    </source>
</evidence>
<dbReference type="InterPro" id="IPR052029">
    <property type="entry name" value="PpiD_chaperone"/>
</dbReference>
<keyword evidence="4" id="KW-0812">Transmembrane</keyword>
<dbReference type="Gene3D" id="1.10.4030.10">
    <property type="entry name" value="Porin chaperone SurA, peptide-binding domain"/>
    <property type="match status" value="1"/>
</dbReference>
<protein>
    <recommendedName>
        <fullName evidence="9">Periplasmic chaperone PpiD</fullName>
    </recommendedName>
    <alternativeName>
        <fullName evidence="10">Periplasmic folding chaperone</fullName>
    </alternativeName>
</protein>
<gene>
    <name evidence="14" type="ORF">GFH30_06050</name>
    <name evidence="13" type="ORF">GHJ48_04305</name>
</gene>
<dbReference type="EMBL" id="CP045650">
    <property type="protein sequence ID" value="QGA10978.1"/>
    <property type="molecule type" value="Genomic_DNA"/>
</dbReference>
<keyword evidence="6" id="KW-0472">Membrane</keyword>
<comment type="subcellular location">
    <subcellularLocation>
        <location evidence="1">Cell inner membrane</location>
        <topology evidence="1">Single-pass type II membrane protein</topology>
        <orientation evidence="1">Periplasmic side</orientation>
    </subcellularLocation>
</comment>
<dbReference type="Proteomes" id="UP000327478">
    <property type="component" value="Chromosome"/>
</dbReference>
<dbReference type="PANTHER" id="PTHR47529:SF1">
    <property type="entry name" value="PERIPLASMIC CHAPERONE PPID"/>
    <property type="match status" value="1"/>
</dbReference>
<evidence type="ECO:0000256" key="7">
    <source>
        <dbReference type="ARBA" id="ARBA00023186"/>
    </source>
</evidence>
<dbReference type="GO" id="GO:0003755">
    <property type="term" value="F:peptidyl-prolyl cis-trans isomerase activity"/>
    <property type="evidence" value="ECO:0007669"/>
    <property type="project" value="UniProtKB-KW"/>
</dbReference>
<keyword evidence="11 13" id="KW-0413">Isomerase</keyword>
<reference evidence="15 16" key="1">
    <citation type="submission" date="2019-10" db="EMBL/GenBank/DDBJ databases">
        <authorList>
            <person name="Dong K."/>
        </authorList>
    </citation>
    <scope>NUCLEOTIDE SEQUENCE [LARGE SCALE GENOMIC DNA]</scope>
    <source>
        <strain evidence="15">dk386</strain>
        <strain evidence="14">Dk386</strain>
        <strain evidence="13">Dk771</strain>
        <strain evidence="16">dk771</strain>
    </source>
</reference>
<dbReference type="SUPFAM" id="SSF54534">
    <property type="entry name" value="FKBP-like"/>
    <property type="match status" value="1"/>
</dbReference>
<dbReference type="PANTHER" id="PTHR47529">
    <property type="entry name" value="PEPTIDYL-PROLYL CIS-TRANS ISOMERASE D"/>
    <property type="match status" value="1"/>
</dbReference>
<evidence type="ECO:0000256" key="10">
    <source>
        <dbReference type="ARBA" id="ARBA00042775"/>
    </source>
</evidence>
<keyword evidence="2" id="KW-1003">Cell membrane</keyword>
<evidence type="ECO:0000256" key="5">
    <source>
        <dbReference type="ARBA" id="ARBA00022989"/>
    </source>
</evidence>
<evidence type="ECO:0000256" key="4">
    <source>
        <dbReference type="ARBA" id="ARBA00022692"/>
    </source>
</evidence>
<dbReference type="AlphaFoldDB" id="A0A5Q0P5G4"/>
<evidence type="ECO:0000313" key="16">
    <source>
        <dbReference type="Proteomes" id="UP000480556"/>
    </source>
</evidence>
<accession>A0A5Q0P5G4</accession>
<feature type="domain" description="PpiC" evidence="12">
    <location>
        <begin position="263"/>
        <end position="361"/>
    </location>
</feature>
<dbReference type="Pfam" id="PF13624">
    <property type="entry name" value="SurA_N_3"/>
    <property type="match status" value="1"/>
</dbReference>
<sequence>MESFRKVIKGWLGKVLLVLFLTPLALVGIEGYFSGGSSDRVKSVNGTDISQKELESLTKSFKEQYLTYANGDETLLNQSFIDQKAMDTLVARTVLLQHAEKLGISLSDQQIVQMISQQPSFQQDGKFSDALFENYLKSVGMTNRALIESLRKDHALKMLSSTFLDNPLVSPVDLEQITNLQTEQRHVHIASVNLDNYKKDIKVSDAEIAAYYEKHKAAFKQLTSVDVDYVVVKPTDVAASDVTATDAELQDAYNTFVAAQKKAVKPEVKHILITADGRDEAAAKKLAADVAAKIKAGTSFAQAAAQYSEDPESKGNGGMLPAYEEGVFGTAFDQAVSSLQSGAVSAPIKTEYGYHLIAVQSAAVKVPSFEAEKARLNAEVIASKKANAFSDTVNSLNDQVVGSDSLDVVAQELKTVRVQSAKGVTLATKDPLLSDANVKVKLFNTDVKNGDRNASSSIQLSNGDVVWVKVRNYHAAGEQTLAEAKPRVKNKLIDEKAYSKAKAQIQKTLDEFKTQPAASVNKGSLVFADAGLFTRAEGLLKREVQRAAFSVKTPKAGHWSVATATLPNELVVVAVSEVKKNSAEVLSAEQRAELVKLYQQLRGQQEFDDYTRYLKANAKIK</sequence>
<evidence type="ECO:0000313" key="14">
    <source>
        <dbReference type="EMBL" id="QGA10978.1"/>
    </source>
</evidence>
<evidence type="ECO:0000256" key="1">
    <source>
        <dbReference type="ARBA" id="ARBA00004382"/>
    </source>
</evidence>
<keyword evidence="11" id="KW-0697">Rotamase</keyword>
<evidence type="ECO:0000256" key="11">
    <source>
        <dbReference type="PROSITE-ProRule" id="PRU00278"/>
    </source>
</evidence>
<organism evidence="13 16">
    <name type="scientific">Acinetobacter wanghuae</name>
    <dbReference type="NCBI Taxonomy" id="2662362"/>
    <lineage>
        <taxon>Bacteria</taxon>
        <taxon>Pseudomonadati</taxon>
        <taxon>Pseudomonadota</taxon>
        <taxon>Gammaproteobacteria</taxon>
        <taxon>Moraxellales</taxon>
        <taxon>Moraxellaceae</taxon>
        <taxon>Acinetobacter</taxon>
    </lineage>
</organism>
<dbReference type="Gene3D" id="3.10.50.40">
    <property type="match status" value="1"/>
</dbReference>
<evidence type="ECO:0000313" key="13">
    <source>
        <dbReference type="EMBL" id="MQW91625.1"/>
    </source>
</evidence>
<evidence type="ECO:0000256" key="8">
    <source>
        <dbReference type="ARBA" id="ARBA00038408"/>
    </source>
</evidence>
<keyword evidence="15" id="KW-1185">Reference proteome</keyword>
<proteinExistence type="inferred from homology"/>
<evidence type="ECO:0000259" key="12">
    <source>
        <dbReference type="PROSITE" id="PS50198"/>
    </source>
</evidence>
<dbReference type="SUPFAM" id="SSF109998">
    <property type="entry name" value="Triger factor/SurA peptide-binding domain-like"/>
    <property type="match status" value="1"/>
</dbReference>
<evidence type="ECO:0000313" key="15">
    <source>
        <dbReference type="Proteomes" id="UP000327478"/>
    </source>
</evidence>
<keyword evidence="5" id="KW-1133">Transmembrane helix</keyword>
<dbReference type="EMBL" id="WITK01000004">
    <property type="protein sequence ID" value="MQW91625.1"/>
    <property type="molecule type" value="Genomic_DNA"/>
</dbReference>
<dbReference type="Pfam" id="PF00639">
    <property type="entry name" value="Rotamase"/>
    <property type="match status" value="1"/>
</dbReference>
<evidence type="ECO:0000256" key="6">
    <source>
        <dbReference type="ARBA" id="ARBA00023136"/>
    </source>
</evidence>
<evidence type="ECO:0000256" key="2">
    <source>
        <dbReference type="ARBA" id="ARBA00022475"/>
    </source>
</evidence>
<dbReference type="InterPro" id="IPR027304">
    <property type="entry name" value="Trigger_fact/SurA_dom_sf"/>
</dbReference>
<keyword evidence="3" id="KW-0997">Cell inner membrane</keyword>
<name>A0A5Q0P5G4_9GAMM</name>
<dbReference type="GO" id="GO:0005886">
    <property type="term" value="C:plasma membrane"/>
    <property type="evidence" value="ECO:0007669"/>
    <property type="project" value="UniProtKB-SubCell"/>
</dbReference>
<dbReference type="PROSITE" id="PS50198">
    <property type="entry name" value="PPIC_PPIASE_2"/>
    <property type="match status" value="1"/>
</dbReference>
<dbReference type="Proteomes" id="UP000480556">
    <property type="component" value="Unassembled WGS sequence"/>
</dbReference>
<dbReference type="InterPro" id="IPR000297">
    <property type="entry name" value="PPIase_PpiC"/>
</dbReference>
<comment type="similarity">
    <text evidence="8">Belongs to the PpiD chaperone family.</text>
</comment>